<dbReference type="NCBIfam" id="TIGR00072">
    <property type="entry name" value="hydrog_prot"/>
    <property type="match status" value="1"/>
</dbReference>
<dbReference type="PANTHER" id="PTHR30302">
    <property type="entry name" value="HYDROGENASE 1 MATURATION PROTEASE"/>
    <property type="match status" value="1"/>
</dbReference>
<dbReference type="SUPFAM" id="SSF53163">
    <property type="entry name" value="HybD-like"/>
    <property type="match status" value="1"/>
</dbReference>
<dbReference type="PANTHER" id="PTHR30302:SF5">
    <property type="entry name" value="SLR1876 PROTEIN"/>
    <property type="match status" value="1"/>
</dbReference>
<dbReference type="AlphaFoldDB" id="A0A7X7LUW4"/>
<organism evidence="1 2">
    <name type="scientific">Thauera phenolivorans</name>
    <dbReference type="NCBI Taxonomy" id="1792543"/>
    <lineage>
        <taxon>Bacteria</taxon>
        <taxon>Pseudomonadati</taxon>
        <taxon>Pseudomonadota</taxon>
        <taxon>Betaproteobacteria</taxon>
        <taxon>Rhodocyclales</taxon>
        <taxon>Zoogloeaceae</taxon>
        <taxon>Thauera</taxon>
    </lineage>
</organism>
<name>A0A7X7LUW4_9RHOO</name>
<dbReference type="Gene3D" id="3.40.50.1450">
    <property type="entry name" value="HybD-like"/>
    <property type="match status" value="1"/>
</dbReference>
<comment type="caution">
    <text evidence="1">The sequence shown here is derived from an EMBL/GenBank/DDBJ whole genome shotgun (WGS) entry which is preliminary data.</text>
</comment>
<keyword evidence="1" id="KW-0645">Protease</keyword>
<proteinExistence type="predicted"/>
<dbReference type="EMBL" id="JAAYYV010000140">
    <property type="protein sequence ID" value="NLF53836.1"/>
    <property type="molecule type" value="Genomic_DNA"/>
</dbReference>
<dbReference type="CDD" id="cd06066">
    <property type="entry name" value="H2MP_NAD-link-bidir"/>
    <property type="match status" value="1"/>
</dbReference>
<dbReference type="InterPro" id="IPR000671">
    <property type="entry name" value="Peptidase_A31"/>
</dbReference>
<accession>A0A7X7LUW4</accession>
<dbReference type="InterPro" id="IPR023430">
    <property type="entry name" value="Pept_HybD-like_dom_sf"/>
</dbReference>
<evidence type="ECO:0000313" key="2">
    <source>
        <dbReference type="Proteomes" id="UP000536534"/>
    </source>
</evidence>
<keyword evidence="1" id="KW-0378">Hydrolase</keyword>
<dbReference type="OrthoDB" id="9808862at2"/>
<protein>
    <submittedName>
        <fullName evidence="1">Hydrogenase maturation protease</fullName>
    </submittedName>
</protein>
<dbReference type="GO" id="GO:0004175">
    <property type="term" value="F:endopeptidase activity"/>
    <property type="evidence" value="ECO:0007669"/>
    <property type="project" value="TreeGrafter"/>
</dbReference>
<evidence type="ECO:0000313" key="1">
    <source>
        <dbReference type="EMBL" id="NLF53836.1"/>
    </source>
</evidence>
<sequence length="170" mass="18054">MNSIASTGHERRHDAAVEDARTTAATLVFAWGNPGRGDDALGPLLVEALEALGLPGVECLTDYQLQVEHALDLRGRRRVLFVDASVDVAAPCRLSPLAPARDASFSTHAMSPAAVLQVYVDVEGETPPPAWLLAIRGECWALGAPPSPAAMKHLEEALALARRWIDACAA</sequence>
<dbReference type="GO" id="GO:0016485">
    <property type="term" value="P:protein processing"/>
    <property type="evidence" value="ECO:0007669"/>
    <property type="project" value="TreeGrafter"/>
</dbReference>
<dbReference type="Proteomes" id="UP000536534">
    <property type="component" value="Unassembled WGS sequence"/>
</dbReference>
<dbReference type="RefSeq" id="WP_083200349.1">
    <property type="nucleotide sequence ID" value="NZ_MBFM01000003.1"/>
</dbReference>
<reference evidence="1 2" key="1">
    <citation type="journal article" date="2020" name="Biotechnol. Biofuels">
        <title>New insights from the biogas microbiome by comprehensive genome-resolved metagenomics of nearly 1600 species originating from multiple anaerobic digesters.</title>
        <authorList>
            <person name="Campanaro S."/>
            <person name="Treu L."/>
            <person name="Rodriguez-R L.M."/>
            <person name="Kovalovszki A."/>
            <person name="Ziels R.M."/>
            <person name="Maus I."/>
            <person name="Zhu X."/>
            <person name="Kougias P.G."/>
            <person name="Basile A."/>
            <person name="Luo G."/>
            <person name="Schluter A."/>
            <person name="Konstantinidis K.T."/>
            <person name="Angelidaki I."/>
        </authorList>
    </citation>
    <scope>NUCLEOTIDE SEQUENCE [LARGE SCALE GENOMIC DNA]</scope>
    <source>
        <strain evidence="1">AS06rmzACSIP_256</strain>
    </source>
</reference>
<dbReference type="GO" id="GO:0008047">
    <property type="term" value="F:enzyme activator activity"/>
    <property type="evidence" value="ECO:0007669"/>
    <property type="project" value="InterPro"/>
</dbReference>
<gene>
    <name evidence="1" type="ORF">GX576_05460</name>
</gene>